<dbReference type="GO" id="GO:0016857">
    <property type="term" value="F:racemase and epimerase activity, acting on carbohydrates and derivatives"/>
    <property type="evidence" value="ECO:0007669"/>
    <property type="project" value="InterPro"/>
</dbReference>
<evidence type="ECO:0000313" key="3">
    <source>
        <dbReference type="EMBL" id="GES28399.1"/>
    </source>
</evidence>
<dbReference type="InterPro" id="IPR011060">
    <property type="entry name" value="RibuloseP-bd_barrel"/>
</dbReference>
<comment type="caution">
    <text evidence="3">The sequence shown here is derived from an EMBL/GenBank/DDBJ whole genome shotgun (WGS) entry which is preliminary data.</text>
</comment>
<evidence type="ECO:0000313" key="4">
    <source>
        <dbReference type="Proteomes" id="UP000325598"/>
    </source>
</evidence>
<dbReference type="InterPro" id="IPR013785">
    <property type="entry name" value="Aldolase_TIM"/>
</dbReference>
<dbReference type="InterPro" id="IPR000056">
    <property type="entry name" value="Ribul_P_3_epim-like"/>
</dbReference>
<sequence>MPAPTELLESVPPTALSPVLSMSVVCLDQTRLGAHIETLRTLGISRLHVDLIDPAFGRNVGLPLETISDLAATCGLPIDVHAMLHRPGDLLEQAAQRGAATVCVHQRTVTPEVLDCLRRIAAGPTEVGLVVDPGEGIDRALVERLNPAQLTVMSVEPGGAGRPFRDEALLTLAEAAELRERGTVQRVEADGAVGPATVARLVSAGAGQLVLGSTVFPQRGPADNRLDELALALSALSPA</sequence>
<dbReference type="RefSeq" id="WP_086718071.1">
    <property type="nucleotide sequence ID" value="NZ_BLAG01000004.1"/>
</dbReference>
<dbReference type="GeneID" id="96749225"/>
<evidence type="ECO:0000256" key="2">
    <source>
        <dbReference type="ARBA" id="ARBA00023235"/>
    </source>
</evidence>
<accession>A0A5J4LA48</accession>
<name>A0A5J4LA48_9ACTN</name>
<dbReference type="Pfam" id="PF00834">
    <property type="entry name" value="Ribul_P_3_epim"/>
    <property type="match status" value="1"/>
</dbReference>
<dbReference type="GO" id="GO:0046872">
    <property type="term" value="F:metal ion binding"/>
    <property type="evidence" value="ECO:0007669"/>
    <property type="project" value="UniProtKB-KW"/>
</dbReference>
<protein>
    <submittedName>
        <fullName evidence="3">Ribulose-phosphate 3-epimerase</fullName>
    </submittedName>
</protein>
<keyword evidence="4" id="KW-1185">Reference proteome</keyword>
<gene>
    <name evidence="3" type="primary">rpe_1</name>
    <name evidence="3" type="ORF">San01_08860</name>
</gene>
<keyword evidence="1" id="KW-0479">Metal-binding</keyword>
<dbReference type="PANTHER" id="PTHR11749">
    <property type="entry name" value="RIBULOSE-5-PHOSPHATE-3-EPIMERASE"/>
    <property type="match status" value="1"/>
</dbReference>
<dbReference type="Proteomes" id="UP000325598">
    <property type="component" value="Unassembled WGS sequence"/>
</dbReference>
<keyword evidence="2" id="KW-0413">Isomerase</keyword>
<dbReference type="AlphaFoldDB" id="A0A5J4LA48"/>
<proteinExistence type="predicted"/>
<dbReference type="GO" id="GO:0005975">
    <property type="term" value="P:carbohydrate metabolic process"/>
    <property type="evidence" value="ECO:0007669"/>
    <property type="project" value="InterPro"/>
</dbReference>
<dbReference type="SUPFAM" id="SSF51366">
    <property type="entry name" value="Ribulose-phoshate binding barrel"/>
    <property type="match status" value="1"/>
</dbReference>
<dbReference type="EMBL" id="BLAG01000004">
    <property type="protein sequence ID" value="GES28399.1"/>
    <property type="molecule type" value="Genomic_DNA"/>
</dbReference>
<evidence type="ECO:0000256" key="1">
    <source>
        <dbReference type="ARBA" id="ARBA00022723"/>
    </source>
</evidence>
<dbReference type="Gene3D" id="3.20.20.70">
    <property type="entry name" value="Aldolase class I"/>
    <property type="match status" value="1"/>
</dbReference>
<reference evidence="3 4" key="1">
    <citation type="submission" date="2019-10" db="EMBL/GenBank/DDBJ databases">
        <title>Whole genome shotgun sequence of Streptomyces angustmyceticus NBRC 3934.</title>
        <authorList>
            <person name="Hosoyama A."/>
            <person name="Ichikawa N."/>
            <person name="Kimura A."/>
            <person name="Kitahashi Y."/>
            <person name="Komaki H."/>
            <person name="Uohara A."/>
        </authorList>
    </citation>
    <scope>NUCLEOTIDE SEQUENCE [LARGE SCALE GENOMIC DNA]</scope>
    <source>
        <strain evidence="3 4">NBRC 3934</strain>
    </source>
</reference>
<organism evidence="3 4">
    <name type="scientific">Streptomyces angustmyceticus</name>
    <dbReference type="NCBI Taxonomy" id="285578"/>
    <lineage>
        <taxon>Bacteria</taxon>
        <taxon>Bacillati</taxon>
        <taxon>Actinomycetota</taxon>
        <taxon>Actinomycetes</taxon>
        <taxon>Kitasatosporales</taxon>
        <taxon>Streptomycetaceae</taxon>
        <taxon>Streptomyces</taxon>
    </lineage>
</organism>
<dbReference type="OrthoDB" id="5125496at2"/>